<gene>
    <name evidence="2" type="ORF">TrCOL_g3082</name>
</gene>
<feature type="region of interest" description="Disordered" evidence="1">
    <location>
        <begin position="355"/>
        <end position="377"/>
    </location>
</feature>
<evidence type="ECO:0000256" key="1">
    <source>
        <dbReference type="SAM" id="MobiDB-lite"/>
    </source>
</evidence>
<feature type="compositionally biased region" description="Basic and acidic residues" evidence="1">
    <location>
        <begin position="230"/>
        <end position="242"/>
    </location>
</feature>
<protein>
    <submittedName>
        <fullName evidence="2">Uncharacterized protein</fullName>
    </submittedName>
</protein>
<feature type="compositionally biased region" description="Low complexity" evidence="1">
    <location>
        <begin position="125"/>
        <end position="138"/>
    </location>
</feature>
<dbReference type="EMBL" id="BRYA01000854">
    <property type="protein sequence ID" value="GMI34285.1"/>
    <property type="molecule type" value="Genomic_DNA"/>
</dbReference>
<feature type="region of interest" description="Disordered" evidence="1">
    <location>
        <begin position="851"/>
        <end position="904"/>
    </location>
</feature>
<dbReference type="PANTHER" id="PTHR37028">
    <property type="entry name" value="UNNAMED PRODUCT-RELATED"/>
    <property type="match status" value="1"/>
</dbReference>
<organism evidence="2 3">
    <name type="scientific">Triparma columacea</name>
    <dbReference type="NCBI Taxonomy" id="722753"/>
    <lineage>
        <taxon>Eukaryota</taxon>
        <taxon>Sar</taxon>
        <taxon>Stramenopiles</taxon>
        <taxon>Ochrophyta</taxon>
        <taxon>Bolidophyceae</taxon>
        <taxon>Parmales</taxon>
        <taxon>Triparmaceae</taxon>
        <taxon>Triparma</taxon>
    </lineage>
</organism>
<feature type="compositionally biased region" description="Pro residues" evidence="1">
    <location>
        <begin position="23"/>
        <end position="32"/>
    </location>
</feature>
<feature type="compositionally biased region" description="Polar residues" evidence="1">
    <location>
        <begin position="83"/>
        <end position="98"/>
    </location>
</feature>
<sequence length="921" mass="103125">MSYYLDSAPPPPRGGGITSTTPVDPPAPPPSSGPAKGTTKVRNKSRIVRPKTSGNTSSAAAAAMSMLNSTGTTKPATKRKPTVTKSNTPKVVSKQTTATKERSKYNAPPTPDKYVPPTFSRKGATPKASSARSKSATTLRPGEEDVVDSPDKTTIAGSRLYARAKQQQRSIEEKQKAKPYKCTFVPNFETSKKSRGSTDRQVGEFTTGMTESASGQERFDCLYRDAQAKLERKKGLSAREQKNPSGCTFSPALESSEKHRSRDQTKGIKRMKNLYSDGKKIKAKLEMRKAETVQTEAPNFSPQITRKAKNMDKYRSSSTKSFSDRLYRDERSKFDHLANKKKELEVAGCTFQPKITRSRSAPKSRPSWAVDDDGGKKGVSERLYKYNSQIAAKRAVLLEENEQKIERETPFKPKLATSHYHEVRDQRVSGRKKFDVERLMNQGGIQEKTARREALLRAEAKLLTFTPKIPKRRATSAPKSRPTWMSENEDTSNGNETRKRTAEVYERLYADRFYAEEERMVAKEEQFIRDMRDCTFSPSIPLKKHEKSKISTSTPVWERLYDDKMSIALLREEIKVQKELTGCTFQPSVSQSAARSVKLNKMAASRGSLVGDPVHERLSRVQDAKYDLLEMEKERLELSSCTFQPTVRSYNDLVLKKSGIVKLRSSGGNIYERLHEEAKMSKIILENKKRQFEQQAMAECTFMPKVGIDIDDGLGSVTSGGSTRIDKLAEPKAVYDKRFNLEHSKLQESKRRPSGLDKTMGGSGTGNFREKKQQEKNEHVVDKIVTGMVVGGEPAGTDWGESEVNDNPFTFEELNDTTPKTVQTKVQGEPEGQTKTLVEEKEQKMTVAVEEPKQAAAQVPQTPIAPTPTMNDTSQIATPIADISVDSNVTPPEEKKSKKELQDEFEVWQREMEKKLGGDDN</sequence>
<reference evidence="3" key="1">
    <citation type="journal article" date="2023" name="Commun. Biol.">
        <title>Genome analysis of Parmales, the sister group of diatoms, reveals the evolutionary specialization of diatoms from phago-mixotrophs to photoautotrophs.</title>
        <authorList>
            <person name="Ban H."/>
            <person name="Sato S."/>
            <person name="Yoshikawa S."/>
            <person name="Yamada K."/>
            <person name="Nakamura Y."/>
            <person name="Ichinomiya M."/>
            <person name="Sato N."/>
            <person name="Blanc-Mathieu R."/>
            <person name="Endo H."/>
            <person name="Kuwata A."/>
            <person name="Ogata H."/>
        </authorList>
    </citation>
    <scope>NUCLEOTIDE SEQUENCE [LARGE SCALE GENOMIC DNA]</scope>
</reference>
<feature type="region of interest" description="Disordered" evidence="1">
    <location>
        <begin position="1"/>
        <end position="158"/>
    </location>
</feature>
<keyword evidence="3" id="KW-1185">Reference proteome</keyword>
<feature type="compositionally biased region" description="Polar residues" evidence="1">
    <location>
        <begin position="292"/>
        <end position="304"/>
    </location>
</feature>
<feature type="region of interest" description="Disordered" evidence="1">
    <location>
        <begin position="745"/>
        <end position="777"/>
    </location>
</feature>
<feature type="compositionally biased region" description="Basic and acidic residues" evidence="1">
    <location>
        <begin position="255"/>
        <end position="266"/>
    </location>
</feature>
<feature type="compositionally biased region" description="Polar residues" evidence="1">
    <location>
        <begin position="483"/>
        <end position="495"/>
    </location>
</feature>
<dbReference type="Proteomes" id="UP001165065">
    <property type="component" value="Unassembled WGS sequence"/>
</dbReference>
<feature type="region of interest" description="Disordered" evidence="1">
    <location>
        <begin position="230"/>
        <end position="271"/>
    </location>
</feature>
<feature type="compositionally biased region" description="Low complexity" evidence="1">
    <location>
        <begin position="57"/>
        <end position="66"/>
    </location>
</feature>
<feature type="compositionally biased region" description="Basic residues" evidence="1">
    <location>
        <begin position="39"/>
        <end position="49"/>
    </location>
</feature>
<name>A0A9W7G608_9STRA</name>
<feature type="region of interest" description="Disordered" evidence="1">
    <location>
        <begin position="288"/>
        <end position="322"/>
    </location>
</feature>
<dbReference type="PANTHER" id="PTHR37028:SF4">
    <property type="entry name" value="ALMS MOTIF DOMAIN-CONTAINING PROTEIN"/>
    <property type="match status" value="1"/>
</dbReference>
<evidence type="ECO:0000313" key="2">
    <source>
        <dbReference type="EMBL" id="GMI34285.1"/>
    </source>
</evidence>
<dbReference type="OrthoDB" id="206177at2759"/>
<feature type="compositionally biased region" description="Basic and acidic residues" evidence="1">
    <location>
        <begin position="768"/>
        <end position="777"/>
    </location>
</feature>
<comment type="caution">
    <text evidence="2">The sequence shown here is derived from an EMBL/GenBank/DDBJ whole genome shotgun (WGS) entry which is preliminary data.</text>
</comment>
<evidence type="ECO:0000313" key="3">
    <source>
        <dbReference type="Proteomes" id="UP001165065"/>
    </source>
</evidence>
<feature type="compositionally biased region" description="Basic and acidic residues" evidence="1">
    <location>
        <begin position="892"/>
        <end position="904"/>
    </location>
</feature>
<feature type="region of interest" description="Disordered" evidence="1">
    <location>
        <begin position="471"/>
        <end position="498"/>
    </location>
</feature>
<proteinExistence type="predicted"/>
<accession>A0A9W7G608</accession>
<feature type="compositionally biased region" description="Basic and acidic residues" evidence="1">
    <location>
        <begin position="745"/>
        <end position="755"/>
    </location>
</feature>
<dbReference type="AlphaFoldDB" id="A0A9W7G608"/>
<feature type="compositionally biased region" description="Polar residues" evidence="1">
    <location>
        <begin position="868"/>
        <end position="877"/>
    </location>
</feature>